<name>A0A166AGQ9_9AGAM</name>
<reference evidence="1 2" key="1">
    <citation type="journal article" date="2016" name="Mol. Biol. Evol.">
        <title>Comparative Genomics of Early-Diverging Mushroom-Forming Fungi Provides Insights into the Origins of Lignocellulose Decay Capabilities.</title>
        <authorList>
            <person name="Nagy L.G."/>
            <person name="Riley R."/>
            <person name="Tritt A."/>
            <person name="Adam C."/>
            <person name="Daum C."/>
            <person name="Floudas D."/>
            <person name="Sun H."/>
            <person name="Yadav J.S."/>
            <person name="Pangilinan J."/>
            <person name="Larsson K.H."/>
            <person name="Matsuura K."/>
            <person name="Barry K."/>
            <person name="Labutti K."/>
            <person name="Kuo R."/>
            <person name="Ohm R.A."/>
            <person name="Bhattacharya S.S."/>
            <person name="Shirouzu T."/>
            <person name="Yoshinaga Y."/>
            <person name="Martin F.M."/>
            <person name="Grigoriev I.V."/>
            <person name="Hibbett D.S."/>
        </authorList>
    </citation>
    <scope>NUCLEOTIDE SEQUENCE [LARGE SCALE GENOMIC DNA]</scope>
    <source>
        <strain evidence="1 2">CBS 109695</strain>
    </source>
</reference>
<accession>A0A166AGQ9</accession>
<dbReference type="Proteomes" id="UP000076532">
    <property type="component" value="Unassembled WGS sequence"/>
</dbReference>
<sequence length="128" mass="14623">MLLLFYELLAGSRLQRLSSVLEAVKLYIHSVCKEHHIWRLNSMLLTLPMGLRYSAFAKILRERWLSMGASAPVPEMPATWNTDAVLTLKLLVCVNIRAARSGRIAWLSRGVMTIQMNCSYQCILICKR</sequence>
<dbReference type="AlphaFoldDB" id="A0A166AGQ9"/>
<organism evidence="1 2">
    <name type="scientific">Athelia psychrophila</name>
    <dbReference type="NCBI Taxonomy" id="1759441"/>
    <lineage>
        <taxon>Eukaryota</taxon>
        <taxon>Fungi</taxon>
        <taxon>Dikarya</taxon>
        <taxon>Basidiomycota</taxon>
        <taxon>Agaricomycotina</taxon>
        <taxon>Agaricomycetes</taxon>
        <taxon>Agaricomycetidae</taxon>
        <taxon>Atheliales</taxon>
        <taxon>Atheliaceae</taxon>
        <taxon>Athelia</taxon>
    </lineage>
</organism>
<protein>
    <submittedName>
        <fullName evidence="1">Uncharacterized protein</fullName>
    </submittedName>
</protein>
<proteinExistence type="predicted"/>
<evidence type="ECO:0000313" key="1">
    <source>
        <dbReference type="EMBL" id="KZP11589.1"/>
    </source>
</evidence>
<keyword evidence="2" id="KW-1185">Reference proteome</keyword>
<gene>
    <name evidence="1" type="ORF">FIBSPDRAFT_182139</name>
</gene>
<evidence type="ECO:0000313" key="2">
    <source>
        <dbReference type="Proteomes" id="UP000076532"/>
    </source>
</evidence>
<dbReference type="EMBL" id="KV417660">
    <property type="protein sequence ID" value="KZP11589.1"/>
    <property type="molecule type" value="Genomic_DNA"/>
</dbReference>